<dbReference type="RefSeq" id="WP_133228921.1">
    <property type="nucleotide sequence ID" value="NZ_SMRT01000005.1"/>
</dbReference>
<dbReference type="EMBL" id="SMRT01000005">
    <property type="protein sequence ID" value="TDF97651.1"/>
    <property type="molecule type" value="Genomic_DNA"/>
</dbReference>
<keyword evidence="3" id="KW-1185">Reference proteome</keyword>
<sequence>MFRTRMIATAMLFNGNDLLMMKRSPQRTLNPGMWAAVGGHLEPEELNDPRAACLREIYEETGLREDEIIDLRLRYILIRANRQELRQQFVYSGYTARRDTIQTDEGVLHWIPRTEALQREIPFIFHRLLEHYLQNGPAPHIWVGTAGFTDTAQPTVHWTALCDPGAV</sequence>
<keyword evidence="2" id="KW-0378">Hydrolase</keyword>
<dbReference type="InterPro" id="IPR015797">
    <property type="entry name" value="NUDIX_hydrolase-like_dom_sf"/>
</dbReference>
<dbReference type="Proteomes" id="UP000295636">
    <property type="component" value="Unassembled WGS sequence"/>
</dbReference>
<evidence type="ECO:0000313" key="2">
    <source>
        <dbReference type="EMBL" id="TDF97651.1"/>
    </source>
</evidence>
<protein>
    <submittedName>
        <fullName evidence="2">NUDIX hydrolase</fullName>
    </submittedName>
</protein>
<dbReference type="InterPro" id="IPR000086">
    <property type="entry name" value="NUDIX_hydrolase_dom"/>
</dbReference>
<name>A0A4R5KPP2_9BACL</name>
<proteinExistence type="predicted"/>
<reference evidence="2 3" key="1">
    <citation type="submission" date="2019-03" db="EMBL/GenBank/DDBJ databases">
        <title>This is whole genome sequence of Paenibacillus sp MS74 strain.</title>
        <authorList>
            <person name="Trinh H.N."/>
        </authorList>
    </citation>
    <scope>NUCLEOTIDE SEQUENCE [LARGE SCALE GENOMIC DNA]</scope>
    <source>
        <strain evidence="2 3">MS74</strain>
    </source>
</reference>
<evidence type="ECO:0000259" key="1">
    <source>
        <dbReference type="PROSITE" id="PS51462"/>
    </source>
</evidence>
<dbReference type="Pfam" id="PF00293">
    <property type="entry name" value="NUDIX"/>
    <property type="match status" value="1"/>
</dbReference>
<evidence type="ECO:0000313" key="3">
    <source>
        <dbReference type="Proteomes" id="UP000295636"/>
    </source>
</evidence>
<dbReference type="AlphaFoldDB" id="A0A4R5KPP2"/>
<organism evidence="2 3">
    <name type="scientific">Paenibacillus piri</name>
    <dbReference type="NCBI Taxonomy" id="2547395"/>
    <lineage>
        <taxon>Bacteria</taxon>
        <taxon>Bacillati</taxon>
        <taxon>Bacillota</taxon>
        <taxon>Bacilli</taxon>
        <taxon>Bacillales</taxon>
        <taxon>Paenibacillaceae</taxon>
        <taxon>Paenibacillus</taxon>
    </lineage>
</organism>
<gene>
    <name evidence="2" type="ORF">E1757_13700</name>
</gene>
<dbReference type="PROSITE" id="PS51462">
    <property type="entry name" value="NUDIX"/>
    <property type="match status" value="1"/>
</dbReference>
<dbReference type="Gene3D" id="3.90.79.10">
    <property type="entry name" value="Nucleoside Triphosphate Pyrophosphohydrolase"/>
    <property type="match status" value="1"/>
</dbReference>
<comment type="caution">
    <text evidence="2">The sequence shown here is derived from an EMBL/GenBank/DDBJ whole genome shotgun (WGS) entry which is preliminary data.</text>
</comment>
<dbReference type="OrthoDB" id="9804563at2"/>
<accession>A0A4R5KPP2</accession>
<dbReference type="GO" id="GO:0016787">
    <property type="term" value="F:hydrolase activity"/>
    <property type="evidence" value="ECO:0007669"/>
    <property type="project" value="UniProtKB-KW"/>
</dbReference>
<dbReference type="SUPFAM" id="SSF55811">
    <property type="entry name" value="Nudix"/>
    <property type="match status" value="1"/>
</dbReference>
<feature type="domain" description="Nudix hydrolase" evidence="1">
    <location>
        <begin position="3"/>
        <end position="133"/>
    </location>
</feature>